<evidence type="ECO:0000256" key="2">
    <source>
        <dbReference type="ARBA" id="ARBA00022801"/>
    </source>
</evidence>
<dbReference type="InterPro" id="IPR029058">
    <property type="entry name" value="AB_hydrolase_fold"/>
</dbReference>
<feature type="domain" description="Peptidase S33 tripeptidyl aminopeptidase-like C-terminal" evidence="5">
    <location>
        <begin position="429"/>
        <end position="532"/>
    </location>
</feature>
<gene>
    <name evidence="6" type="ORF">K450DRAFT_235991</name>
</gene>
<keyword evidence="3" id="KW-0812">Transmembrane</keyword>
<dbReference type="GO" id="GO:0016787">
    <property type="term" value="F:hydrolase activity"/>
    <property type="evidence" value="ECO:0007669"/>
    <property type="project" value="UniProtKB-KW"/>
</dbReference>
<reference evidence="6" key="1">
    <citation type="submission" date="2021-06" db="EMBL/GenBank/DDBJ databases">
        <authorList>
            <consortium name="DOE Joint Genome Institute"/>
            <person name="Mondo S.J."/>
            <person name="Amses K.R."/>
            <person name="Simmons D.R."/>
            <person name="Longcore J.E."/>
            <person name="Seto K."/>
            <person name="Alves G.H."/>
            <person name="Bonds A.E."/>
            <person name="Quandt C.A."/>
            <person name="Davis W.J."/>
            <person name="Chang Y."/>
            <person name="Letcher P.M."/>
            <person name="Powell M.J."/>
            <person name="Kuo A."/>
            <person name="Labutti K."/>
            <person name="Pangilinan J."/>
            <person name="Andreopoulos W."/>
            <person name="Tritt A."/>
            <person name="Riley R."/>
            <person name="Hundley H."/>
            <person name="Johnson J."/>
            <person name="Lipzen A."/>
            <person name="Barry K."/>
            <person name="Berbee M.L."/>
            <person name="Buchler N.E."/>
            <person name="Grigoriev I.V."/>
            <person name="Spatafora J.W."/>
            <person name="Stajich J.E."/>
            <person name="James T.Y."/>
        </authorList>
    </citation>
    <scope>NUCLEOTIDE SEQUENCE</scope>
    <source>
        <strain evidence="6">AG</strain>
    </source>
</reference>
<keyword evidence="3" id="KW-0472">Membrane</keyword>
<keyword evidence="3" id="KW-1133">Transmembrane helix</keyword>
<sequence length="572" mass="62614">MEKRQVDQHIVISSTPKRTVRSILSAVILTCSCAYFFATSINVGTTPSPIDVGYKEGNFTWKKCHDRFECSTLAVPIDYSDSDSAKFDLAIIRLKATQDVSKGPLFVNPGGPGGSGVDMVRLAGDILSKSVDGFYDIVGFDPRGIGASNTIRCFEDGTESKFFLANKSPILSPGDNPANHAAWLKAQANQCIAKNKDFLPFVSTAAVARDIDSLRAAFGQELTNFWGFSYGTFLGATYVNMFPDRVGRVILDGVTDPTTFSGELVNWIKTSLIHTEDGIDEFGASCEAAGPEKCALANRDKALAFDGQHYVAPTLRYYLNHLINNPLLLSNQSAPGIVVQGEVANAFFLSLYKVANWPKIAAAFAEAIEYSIGDKLHNYLAETESERCPLVEDYTMSFIPVLCIDGTHYDQPDLESYMRGLDDASKVAPLAATLWGTSMMQCIYWDVKPAERYTGPWNQKTKNKVLLIGATGDPVTPVESAAKLEDLMEGNGVFHKHNGWGHCSLGQPSKCTTKVIRDYFVDGKVPEKGSECAMEDQPFELTASLQSFGDNSLSYQDLSNLADAVHYAQRRM</sequence>
<dbReference type="InterPro" id="IPR051601">
    <property type="entry name" value="Serine_prot/Carboxylest_S33"/>
</dbReference>
<comment type="similarity">
    <text evidence="1">Belongs to the peptidase S33 family.</text>
</comment>
<protein>
    <recommendedName>
        <fullName evidence="8">Alpha/beta-hydrolase</fullName>
    </recommendedName>
</protein>
<evidence type="ECO:0000259" key="5">
    <source>
        <dbReference type="Pfam" id="PF08386"/>
    </source>
</evidence>
<feature type="domain" description="AB hydrolase-1" evidence="4">
    <location>
        <begin position="104"/>
        <end position="259"/>
    </location>
</feature>
<dbReference type="Pfam" id="PF08386">
    <property type="entry name" value="Abhydrolase_4"/>
    <property type="match status" value="1"/>
</dbReference>
<dbReference type="PANTHER" id="PTHR43248">
    <property type="entry name" value="2-SUCCINYL-6-HYDROXY-2,4-CYCLOHEXADIENE-1-CARBOXYLATE SYNTHASE"/>
    <property type="match status" value="1"/>
</dbReference>
<name>A0AAD5EBB9_UMBRA</name>
<dbReference type="SUPFAM" id="SSF53474">
    <property type="entry name" value="alpha/beta-Hydrolases"/>
    <property type="match status" value="1"/>
</dbReference>
<evidence type="ECO:0000313" key="6">
    <source>
        <dbReference type="EMBL" id="KAI8580791.1"/>
    </source>
</evidence>
<dbReference type="AlphaFoldDB" id="A0AAD5EBB9"/>
<dbReference type="RefSeq" id="XP_051445795.1">
    <property type="nucleotide sequence ID" value="XM_051588183.1"/>
</dbReference>
<dbReference type="InterPro" id="IPR013595">
    <property type="entry name" value="Pept_S33_TAP-like_C"/>
</dbReference>
<evidence type="ECO:0000256" key="3">
    <source>
        <dbReference type="SAM" id="Phobius"/>
    </source>
</evidence>
<dbReference type="Pfam" id="PF00561">
    <property type="entry name" value="Abhydrolase_1"/>
    <property type="match status" value="1"/>
</dbReference>
<evidence type="ECO:0000259" key="4">
    <source>
        <dbReference type="Pfam" id="PF00561"/>
    </source>
</evidence>
<proteinExistence type="inferred from homology"/>
<organism evidence="6 7">
    <name type="scientific">Umbelopsis ramanniana AG</name>
    <dbReference type="NCBI Taxonomy" id="1314678"/>
    <lineage>
        <taxon>Eukaryota</taxon>
        <taxon>Fungi</taxon>
        <taxon>Fungi incertae sedis</taxon>
        <taxon>Mucoromycota</taxon>
        <taxon>Mucoromycotina</taxon>
        <taxon>Umbelopsidomycetes</taxon>
        <taxon>Umbelopsidales</taxon>
        <taxon>Umbelopsidaceae</taxon>
        <taxon>Umbelopsis</taxon>
    </lineage>
</organism>
<dbReference type="EMBL" id="MU620910">
    <property type="protein sequence ID" value="KAI8580791.1"/>
    <property type="molecule type" value="Genomic_DNA"/>
</dbReference>
<dbReference type="GeneID" id="75913528"/>
<keyword evidence="7" id="KW-1185">Reference proteome</keyword>
<dbReference type="Proteomes" id="UP001206595">
    <property type="component" value="Unassembled WGS sequence"/>
</dbReference>
<dbReference type="PROSITE" id="PS51257">
    <property type="entry name" value="PROKAR_LIPOPROTEIN"/>
    <property type="match status" value="1"/>
</dbReference>
<dbReference type="PANTHER" id="PTHR43248:SF25">
    <property type="entry name" value="AB HYDROLASE-1 DOMAIN-CONTAINING PROTEIN-RELATED"/>
    <property type="match status" value="1"/>
</dbReference>
<keyword evidence="2" id="KW-0378">Hydrolase</keyword>
<feature type="transmembrane region" description="Helical" evidence="3">
    <location>
        <begin position="20"/>
        <end position="38"/>
    </location>
</feature>
<comment type="caution">
    <text evidence="6">The sequence shown here is derived from an EMBL/GenBank/DDBJ whole genome shotgun (WGS) entry which is preliminary data.</text>
</comment>
<evidence type="ECO:0000256" key="1">
    <source>
        <dbReference type="ARBA" id="ARBA00010088"/>
    </source>
</evidence>
<accession>A0AAD5EBB9</accession>
<reference evidence="6" key="2">
    <citation type="journal article" date="2022" name="Proc. Natl. Acad. Sci. U.S.A.">
        <title>Diploid-dominant life cycles characterize the early evolution of Fungi.</title>
        <authorList>
            <person name="Amses K.R."/>
            <person name="Simmons D.R."/>
            <person name="Longcore J.E."/>
            <person name="Mondo S.J."/>
            <person name="Seto K."/>
            <person name="Jeronimo G.H."/>
            <person name="Bonds A.E."/>
            <person name="Quandt C.A."/>
            <person name="Davis W.J."/>
            <person name="Chang Y."/>
            <person name="Federici B.A."/>
            <person name="Kuo A."/>
            <person name="LaButti K."/>
            <person name="Pangilinan J."/>
            <person name="Andreopoulos W."/>
            <person name="Tritt A."/>
            <person name="Riley R."/>
            <person name="Hundley H."/>
            <person name="Johnson J."/>
            <person name="Lipzen A."/>
            <person name="Barry K."/>
            <person name="Lang B.F."/>
            <person name="Cuomo C.A."/>
            <person name="Buchler N.E."/>
            <person name="Grigoriev I.V."/>
            <person name="Spatafora J.W."/>
            <person name="Stajich J.E."/>
            <person name="James T.Y."/>
        </authorList>
    </citation>
    <scope>NUCLEOTIDE SEQUENCE</scope>
    <source>
        <strain evidence="6">AG</strain>
    </source>
</reference>
<dbReference type="InterPro" id="IPR000073">
    <property type="entry name" value="AB_hydrolase_1"/>
</dbReference>
<evidence type="ECO:0008006" key="8">
    <source>
        <dbReference type="Google" id="ProtNLM"/>
    </source>
</evidence>
<dbReference type="Gene3D" id="3.40.50.1820">
    <property type="entry name" value="alpha/beta hydrolase"/>
    <property type="match status" value="1"/>
</dbReference>
<evidence type="ECO:0000313" key="7">
    <source>
        <dbReference type="Proteomes" id="UP001206595"/>
    </source>
</evidence>